<keyword evidence="4" id="KW-0862">Zinc</keyword>
<reference evidence="7" key="1">
    <citation type="submission" date="2020-04" db="EMBL/GenBank/DDBJ databases">
        <authorList>
            <person name="Alioto T."/>
            <person name="Alioto T."/>
            <person name="Gomez Garrido J."/>
        </authorList>
    </citation>
    <scope>NUCLEOTIDE SEQUENCE</scope>
    <source>
        <strain evidence="7">A484AB</strain>
    </source>
</reference>
<evidence type="ECO:0000256" key="6">
    <source>
        <dbReference type="SAM" id="MobiDB-lite"/>
    </source>
</evidence>
<keyword evidence="8" id="KW-1185">Reference proteome</keyword>
<evidence type="ECO:0000313" key="8">
    <source>
        <dbReference type="Proteomes" id="UP001152795"/>
    </source>
</evidence>
<feature type="compositionally biased region" description="Basic and acidic residues" evidence="6">
    <location>
        <begin position="471"/>
        <end position="480"/>
    </location>
</feature>
<dbReference type="OrthoDB" id="1607513at2759"/>
<evidence type="ECO:0000256" key="5">
    <source>
        <dbReference type="ARBA" id="ARBA00023242"/>
    </source>
</evidence>
<organism evidence="7 8">
    <name type="scientific">Paramuricea clavata</name>
    <name type="common">Red gorgonian</name>
    <name type="synonym">Violescent sea-whip</name>
    <dbReference type="NCBI Taxonomy" id="317549"/>
    <lineage>
        <taxon>Eukaryota</taxon>
        <taxon>Metazoa</taxon>
        <taxon>Cnidaria</taxon>
        <taxon>Anthozoa</taxon>
        <taxon>Octocorallia</taxon>
        <taxon>Malacalcyonacea</taxon>
        <taxon>Plexauridae</taxon>
        <taxon>Paramuricea</taxon>
    </lineage>
</organism>
<proteinExistence type="predicted"/>
<dbReference type="SUPFAM" id="SSF53098">
    <property type="entry name" value="Ribonuclease H-like"/>
    <property type="match status" value="1"/>
</dbReference>
<name>A0A7D9HGN8_PARCT</name>
<comment type="caution">
    <text evidence="7">The sequence shown here is derived from an EMBL/GenBank/DDBJ whole genome shotgun (WGS) entry which is preliminary data.</text>
</comment>
<dbReference type="InterPro" id="IPR052035">
    <property type="entry name" value="ZnF_BED_domain_contain"/>
</dbReference>
<sequence>MAEAPEQYKRPVQPGPKLKKDVVEKLLREKSNRVIITRVEDRKKRSECWKFFGFPKVDGVTYEDMAVCHKCFTIYKYSSSKGNAQLNKHVCPKDMLKRVKGQSTLDFLGKSKVGSSQSTSQVKLSKHDHQSLQINAINAAALDSSPLSRYEKEGMKIMFRTAARFGARYGENFDLAQHIVDRTNLTRNYLPKRHEDVRADILKSLNGDAFCTTTDLWKEKYTGKSYMSVTVHHIDTDWNNLSSFIWSTTEYNLEDHRAPSISKCYLENVPEAPFRLVTTDNTNTMPAAFRLLDSDDQIGCISHISSLVAKACVTSDEAAEVKLNVEAAKKLVEHVKRTDLQNFVCFKPLHDCGLELEKDKEPTLHRAHYWEAKLQAAFSVHEQDMTAIRKMKEVGRKALLTKLSSRLNVYHDVASALDPRVGEPTDEDSRRKICEKIENVHDRITGVDGDETRDDNDHSLLSDGEDSEEVSEIKSPHSEKEEESL</sequence>
<evidence type="ECO:0000313" key="7">
    <source>
        <dbReference type="EMBL" id="CAB3982065.1"/>
    </source>
</evidence>
<dbReference type="SUPFAM" id="SSF140996">
    <property type="entry name" value="Hermes dimerisation domain"/>
    <property type="match status" value="1"/>
</dbReference>
<comment type="subcellular location">
    <subcellularLocation>
        <location evidence="1">Nucleus</location>
    </subcellularLocation>
</comment>
<dbReference type="GO" id="GO:0005634">
    <property type="term" value="C:nucleus"/>
    <property type="evidence" value="ECO:0007669"/>
    <property type="project" value="UniProtKB-SubCell"/>
</dbReference>
<dbReference type="PANTHER" id="PTHR46481">
    <property type="entry name" value="ZINC FINGER BED DOMAIN-CONTAINING PROTEIN 4"/>
    <property type="match status" value="1"/>
</dbReference>
<dbReference type="InterPro" id="IPR012337">
    <property type="entry name" value="RNaseH-like_sf"/>
</dbReference>
<accession>A0A7D9HGN8</accession>
<keyword evidence="3" id="KW-0863">Zinc-finger</keyword>
<protein>
    <submittedName>
        <fullName evidence="7">Zinc finger BED domain-containing 1-like</fullName>
    </submittedName>
</protein>
<dbReference type="AlphaFoldDB" id="A0A7D9HGN8"/>
<dbReference type="Proteomes" id="UP001152795">
    <property type="component" value="Unassembled WGS sequence"/>
</dbReference>
<evidence type="ECO:0000256" key="1">
    <source>
        <dbReference type="ARBA" id="ARBA00004123"/>
    </source>
</evidence>
<evidence type="ECO:0000256" key="3">
    <source>
        <dbReference type="ARBA" id="ARBA00022771"/>
    </source>
</evidence>
<feature type="region of interest" description="Disordered" evidence="6">
    <location>
        <begin position="443"/>
        <end position="485"/>
    </location>
</feature>
<dbReference type="GO" id="GO:0008270">
    <property type="term" value="F:zinc ion binding"/>
    <property type="evidence" value="ECO:0007669"/>
    <property type="project" value="UniProtKB-KW"/>
</dbReference>
<gene>
    <name evidence="7" type="ORF">PACLA_8A077183</name>
</gene>
<keyword evidence="5" id="KW-0539">Nucleus</keyword>
<keyword evidence="2" id="KW-0479">Metal-binding</keyword>
<dbReference type="SMART" id="SM00614">
    <property type="entry name" value="ZnF_BED"/>
    <property type="match status" value="1"/>
</dbReference>
<dbReference type="PANTHER" id="PTHR46481:SF10">
    <property type="entry name" value="ZINC FINGER BED DOMAIN-CONTAINING PROTEIN 39"/>
    <property type="match status" value="1"/>
</dbReference>
<dbReference type="EMBL" id="CACRXK020000460">
    <property type="protein sequence ID" value="CAB3982065.1"/>
    <property type="molecule type" value="Genomic_DNA"/>
</dbReference>
<evidence type="ECO:0000256" key="2">
    <source>
        <dbReference type="ARBA" id="ARBA00022723"/>
    </source>
</evidence>
<evidence type="ECO:0000256" key="4">
    <source>
        <dbReference type="ARBA" id="ARBA00022833"/>
    </source>
</evidence>